<evidence type="ECO:0000256" key="1">
    <source>
        <dbReference type="ARBA" id="ARBA00023002"/>
    </source>
</evidence>
<protein>
    <submittedName>
        <fullName evidence="3">Aminomethyl-transferring glycine dehydrogenase subunit GcvPA</fullName>
        <ecNumber evidence="3">1.4.4.2</ecNumber>
    </submittedName>
</protein>
<dbReference type="InterPro" id="IPR023010">
    <property type="entry name" value="GcvPA"/>
</dbReference>
<gene>
    <name evidence="3" type="ORF">DWW02_08125</name>
</gene>
<dbReference type="Gene3D" id="3.40.640.10">
    <property type="entry name" value="Type I PLP-dependent aspartate aminotransferase-like (Major domain)"/>
    <property type="match status" value="1"/>
</dbReference>
<dbReference type="RefSeq" id="WP_118018205.1">
    <property type="nucleotide sequence ID" value="NZ_JAQEBA010000002.1"/>
</dbReference>
<evidence type="ECO:0000313" key="4">
    <source>
        <dbReference type="Proteomes" id="UP000284543"/>
    </source>
</evidence>
<keyword evidence="1 3" id="KW-0560">Oxidoreductase</keyword>
<proteinExistence type="predicted"/>
<dbReference type="EMBL" id="QRZM01000002">
    <property type="protein sequence ID" value="RGV77616.1"/>
    <property type="molecule type" value="Genomic_DNA"/>
</dbReference>
<dbReference type="SUPFAM" id="SSF53383">
    <property type="entry name" value="PLP-dependent transferases"/>
    <property type="match status" value="1"/>
</dbReference>
<dbReference type="Proteomes" id="UP000284543">
    <property type="component" value="Unassembled WGS sequence"/>
</dbReference>
<dbReference type="InterPro" id="IPR049315">
    <property type="entry name" value="GDC-P_N"/>
</dbReference>
<evidence type="ECO:0000313" key="3">
    <source>
        <dbReference type="EMBL" id="RGV77616.1"/>
    </source>
</evidence>
<dbReference type="Pfam" id="PF02347">
    <property type="entry name" value="GDC-P"/>
    <property type="match status" value="1"/>
</dbReference>
<evidence type="ECO:0000259" key="2">
    <source>
        <dbReference type="Pfam" id="PF02347"/>
    </source>
</evidence>
<dbReference type="AlphaFoldDB" id="A0A412ZBY8"/>
<dbReference type="NCBIfam" id="NF001696">
    <property type="entry name" value="PRK00451.1"/>
    <property type="match status" value="1"/>
</dbReference>
<dbReference type="InterPro" id="IPR015422">
    <property type="entry name" value="PyrdxlP-dep_Trfase_small"/>
</dbReference>
<feature type="domain" description="Glycine cleavage system P-protein N-terminal" evidence="2">
    <location>
        <begin position="10"/>
        <end position="460"/>
    </location>
</feature>
<dbReference type="PANTHER" id="PTHR42806:SF1">
    <property type="entry name" value="GLYCINE DEHYDROGENASE (DECARBOXYLATING)"/>
    <property type="match status" value="1"/>
</dbReference>
<accession>A0A412ZBY8</accession>
<dbReference type="PANTHER" id="PTHR42806">
    <property type="entry name" value="GLYCINE CLEAVAGE SYSTEM P-PROTEIN"/>
    <property type="match status" value="1"/>
</dbReference>
<comment type="caution">
    <text evidence="3">The sequence shown here is derived from an EMBL/GenBank/DDBJ whole genome shotgun (WGS) entry which is preliminary data.</text>
</comment>
<dbReference type="Gene3D" id="3.90.1150.10">
    <property type="entry name" value="Aspartate Aminotransferase, domain 1"/>
    <property type="match status" value="1"/>
</dbReference>
<reference evidence="3 4" key="1">
    <citation type="submission" date="2018-08" db="EMBL/GenBank/DDBJ databases">
        <title>A genome reference for cultivated species of the human gut microbiota.</title>
        <authorList>
            <person name="Zou Y."/>
            <person name="Xue W."/>
            <person name="Luo G."/>
        </authorList>
    </citation>
    <scope>NUCLEOTIDE SEQUENCE [LARGE SCALE GENOMIC DNA]</scope>
    <source>
        <strain evidence="3 4">AF14-18</strain>
    </source>
</reference>
<organism evidence="3 4">
    <name type="scientific">Enterocloster bolteae</name>
    <dbReference type="NCBI Taxonomy" id="208479"/>
    <lineage>
        <taxon>Bacteria</taxon>
        <taxon>Bacillati</taxon>
        <taxon>Bacillota</taxon>
        <taxon>Clostridia</taxon>
        <taxon>Lachnospirales</taxon>
        <taxon>Lachnospiraceae</taxon>
        <taxon>Enterocloster</taxon>
    </lineage>
</organism>
<dbReference type="GO" id="GO:0004375">
    <property type="term" value="F:glycine dehydrogenase (decarboxylating) activity"/>
    <property type="evidence" value="ECO:0007669"/>
    <property type="project" value="UniProtKB-EC"/>
</dbReference>
<dbReference type="GO" id="GO:0009116">
    <property type="term" value="P:nucleoside metabolic process"/>
    <property type="evidence" value="ECO:0007669"/>
    <property type="project" value="InterPro"/>
</dbReference>
<dbReference type="InterPro" id="IPR015421">
    <property type="entry name" value="PyrdxlP-dep_Trfase_major"/>
</dbReference>
<dbReference type="InterPro" id="IPR015424">
    <property type="entry name" value="PyrdxlP-dep_Trfase"/>
</dbReference>
<dbReference type="EC" id="1.4.4.2" evidence="3"/>
<sequence length="468" mass="51519">MDSKKTVYPYIPNSAPDVQAEMMAEVGISDVMELYEEIPEAIRYQGALNLPEAIPDEQGIKRHIERILSKNKNCNEFSNFMGAGCAQHYVPAVCDEIASRGELLTTYGAETWADHGKYQIFFEYQSLMAELLDMSFLTVPCHCGGQASATGLRMACRITGRNKVLLPHTMNRQNLALVRNYLKMIDADQEIKIELVACRSDTGMLDLEDLKSRLDQDTAAVYIENPTFLGIIETQGEEIGKLAKAAGAEFIVYTDPISLGVLEAPANYGATICVGDLHGLGLHLNFGGGQAGFIASHDDMRYITEFKELVDGMVETTVPGEQGYSVVLIERTHYAMRENGKEFTGTQNNLWTAPVAVYLSLMGPKGMEEIGHTIMTNAKYAAKKLAGIPGVSLRFPSVFFKEFVVNFDKTGKTVEEINQLLLSRQIFGGVDLSRDYPELGQSALYCVTETADKESIDQLAGALQAILN</sequence>
<name>A0A412ZBY8_9FIRM</name>